<dbReference type="EMBL" id="LKPO01000026">
    <property type="protein sequence ID" value="OLF87512.1"/>
    <property type="molecule type" value="Genomic_DNA"/>
</dbReference>
<feature type="transmembrane region" description="Helical" evidence="9">
    <location>
        <begin position="55"/>
        <end position="76"/>
    </location>
</feature>
<dbReference type="RefSeq" id="WP_023857282.1">
    <property type="nucleotide sequence ID" value="NZ_AP023088.1"/>
</dbReference>
<dbReference type="GO" id="GO:0016887">
    <property type="term" value="F:ATP hydrolysis activity"/>
    <property type="evidence" value="ECO:0007669"/>
    <property type="project" value="InterPro"/>
</dbReference>
<dbReference type="CDD" id="cd18542">
    <property type="entry name" value="ABC_6TM_YknU_like"/>
    <property type="match status" value="1"/>
</dbReference>
<gene>
    <name evidence="13" type="ORF">B4121_3964</name>
    <name evidence="12" type="ORF">PVN32_06360</name>
</gene>
<evidence type="ECO:0000256" key="6">
    <source>
        <dbReference type="ARBA" id="ARBA00022840"/>
    </source>
</evidence>
<keyword evidence="7 9" id="KW-1133">Transmembrane helix</keyword>
<evidence type="ECO:0000256" key="2">
    <source>
        <dbReference type="ARBA" id="ARBA00022448"/>
    </source>
</evidence>
<dbReference type="FunFam" id="3.40.50.300:FF:000221">
    <property type="entry name" value="Multidrug ABC transporter ATP-binding protein"/>
    <property type="match status" value="1"/>
</dbReference>
<keyword evidence="2" id="KW-0813">Transport</keyword>
<dbReference type="GO" id="GO:0005886">
    <property type="term" value="C:plasma membrane"/>
    <property type="evidence" value="ECO:0007669"/>
    <property type="project" value="UniProtKB-SubCell"/>
</dbReference>
<comment type="subcellular location">
    <subcellularLocation>
        <location evidence="1">Cell membrane</location>
        <topology evidence="1">Multi-pass membrane protein</topology>
    </subcellularLocation>
</comment>
<feature type="transmembrane region" description="Helical" evidence="9">
    <location>
        <begin position="248"/>
        <end position="266"/>
    </location>
</feature>
<comment type="caution">
    <text evidence="13">The sequence shown here is derived from an EMBL/GenBank/DDBJ whole genome shotgun (WGS) entry which is preliminary data.</text>
</comment>
<dbReference type="PROSITE" id="PS00211">
    <property type="entry name" value="ABC_TRANSPORTER_1"/>
    <property type="match status" value="1"/>
</dbReference>
<keyword evidence="4 9" id="KW-0812">Transmembrane</keyword>
<dbReference type="PROSITE" id="PS50893">
    <property type="entry name" value="ABC_TRANSPORTER_2"/>
    <property type="match status" value="1"/>
</dbReference>
<dbReference type="InterPro" id="IPR036640">
    <property type="entry name" value="ABC1_TM_sf"/>
</dbReference>
<dbReference type="Pfam" id="PF00005">
    <property type="entry name" value="ABC_tran"/>
    <property type="match status" value="1"/>
</dbReference>
<evidence type="ECO:0000256" key="9">
    <source>
        <dbReference type="SAM" id="Phobius"/>
    </source>
</evidence>
<reference evidence="13 14" key="1">
    <citation type="journal article" date="2016" name="Front. Microbiol.">
        <title>High-Level Heat Resistance of Spores of Bacillus amyloliquefaciens and Bacillus licheniformis Results from the Presence of a spoVA Operon in a Tn1546 Transposon.</title>
        <authorList>
            <person name="Berendsen E.M."/>
            <person name="Koning R.A."/>
            <person name="Boekhorst J."/>
            <person name="de Jong A."/>
            <person name="Kuipers O.P."/>
            <person name="Wells-Bennik M.H."/>
        </authorList>
    </citation>
    <scope>NUCLEOTIDE SEQUENCE [LARGE SCALE GENOMIC DNA]</scope>
    <source>
        <strain evidence="13 14">B4121</strain>
    </source>
</reference>
<dbReference type="Proteomes" id="UP000185604">
    <property type="component" value="Unassembled WGS sequence"/>
</dbReference>
<dbReference type="EMBL" id="JARAFO010000009">
    <property type="protein sequence ID" value="MDE1451798.1"/>
    <property type="molecule type" value="Genomic_DNA"/>
</dbReference>
<evidence type="ECO:0000256" key="4">
    <source>
        <dbReference type="ARBA" id="ARBA00022692"/>
    </source>
</evidence>
<evidence type="ECO:0000313" key="14">
    <source>
        <dbReference type="Proteomes" id="UP000185604"/>
    </source>
</evidence>
<dbReference type="Gene3D" id="1.20.1560.10">
    <property type="entry name" value="ABC transporter type 1, transmembrane domain"/>
    <property type="match status" value="1"/>
</dbReference>
<protein>
    <submittedName>
        <fullName evidence="12">ABC transporter ATP-binding protein</fullName>
    </submittedName>
    <submittedName>
        <fullName evidence="13">ABC transporter ATP-binding/permease protein</fullName>
    </submittedName>
</protein>
<feature type="domain" description="ABC transmembrane type-1" evidence="11">
    <location>
        <begin position="19"/>
        <end position="301"/>
    </location>
</feature>
<proteinExistence type="predicted"/>
<dbReference type="InterPro" id="IPR027417">
    <property type="entry name" value="P-loop_NTPase"/>
</dbReference>
<evidence type="ECO:0000313" key="13">
    <source>
        <dbReference type="EMBL" id="OLF87512.1"/>
    </source>
</evidence>
<keyword evidence="8 9" id="KW-0472">Membrane</keyword>
<feature type="transmembrane region" description="Helical" evidence="9">
    <location>
        <begin position="278"/>
        <end position="299"/>
    </location>
</feature>
<dbReference type="AlphaFoldDB" id="A0A7Z1B0Y6"/>
<feature type="transmembrane region" description="Helical" evidence="9">
    <location>
        <begin position="20"/>
        <end position="43"/>
    </location>
</feature>
<keyword evidence="3" id="KW-1003">Cell membrane</keyword>
<organism evidence="13 14">
    <name type="scientific">Bacillus paralicheniformis</name>
    <dbReference type="NCBI Taxonomy" id="1648923"/>
    <lineage>
        <taxon>Bacteria</taxon>
        <taxon>Bacillati</taxon>
        <taxon>Bacillota</taxon>
        <taxon>Bacilli</taxon>
        <taxon>Bacillales</taxon>
        <taxon>Bacillaceae</taxon>
        <taxon>Bacillus</taxon>
    </lineage>
</organism>
<evidence type="ECO:0000259" key="11">
    <source>
        <dbReference type="PROSITE" id="PS50929"/>
    </source>
</evidence>
<evidence type="ECO:0000256" key="3">
    <source>
        <dbReference type="ARBA" id="ARBA00022475"/>
    </source>
</evidence>
<evidence type="ECO:0000259" key="10">
    <source>
        <dbReference type="PROSITE" id="PS50893"/>
    </source>
</evidence>
<dbReference type="SUPFAM" id="SSF90123">
    <property type="entry name" value="ABC transporter transmembrane region"/>
    <property type="match status" value="1"/>
</dbReference>
<keyword evidence="5" id="KW-0547">Nucleotide-binding</keyword>
<dbReference type="PROSITE" id="PS50929">
    <property type="entry name" value="ABC_TM1F"/>
    <property type="match status" value="1"/>
</dbReference>
<feature type="transmembrane region" description="Helical" evidence="9">
    <location>
        <begin position="126"/>
        <end position="148"/>
    </location>
</feature>
<dbReference type="GO" id="GO:0015421">
    <property type="term" value="F:ABC-type oligopeptide transporter activity"/>
    <property type="evidence" value="ECO:0007669"/>
    <property type="project" value="TreeGrafter"/>
</dbReference>
<evidence type="ECO:0000256" key="5">
    <source>
        <dbReference type="ARBA" id="ARBA00022741"/>
    </source>
</evidence>
<dbReference type="InterPro" id="IPR003593">
    <property type="entry name" value="AAA+_ATPase"/>
</dbReference>
<dbReference type="InterPro" id="IPR017871">
    <property type="entry name" value="ABC_transporter-like_CS"/>
</dbReference>
<evidence type="ECO:0000256" key="7">
    <source>
        <dbReference type="ARBA" id="ARBA00022989"/>
    </source>
</evidence>
<dbReference type="InterPro" id="IPR039421">
    <property type="entry name" value="Type_1_exporter"/>
</dbReference>
<dbReference type="SMART" id="SM00382">
    <property type="entry name" value="AAA"/>
    <property type="match status" value="1"/>
</dbReference>
<dbReference type="SUPFAM" id="SSF52540">
    <property type="entry name" value="P-loop containing nucleoside triphosphate hydrolases"/>
    <property type="match status" value="1"/>
</dbReference>
<evidence type="ECO:0000256" key="8">
    <source>
        <dbReference type="ARBA" id="ARBA00023136"/>
    </source>
</evidence>
<reference evidence="12" key="2">
    <citation type="submission" date="2022-12" db="EMBL/GenBank/DDBJ databases">
        <title>Draft Genome Sequences of Bacillus licheniformis and Bacillus paralicheniformis strains isolated from Irish skim milk powders.</title>
        <authorList>
            <person name="Lourenco A."/>
            <person name="Li F."/>
            <person name="Geraldine D."/>
            <person name="Tobin J.T."/>
            <person name="Butler F."/>
            <person name="Jordan K."/>
            <person name="Obrien T."/>
        </authorList>
    </citation>
    <scope>NUCLEOTIDE SEQUENCE</scope>
    <source>
        <strain evidence="12">3370</strain>
    </source>
</reference>
<dbReference type="PANTHER" id="PTHR43394:SF1">
    <property type="entry name" value="ATP-BINDING CASSETTE SUB-FAMILY B MEMBER 10, MITOCHONDRIAL"/>
    <property type="match status" value="1"/>
</dbReference>
<sequence length="585" mass="66146">MESLKKLKDFYWPYKRMFLWSLVSMLLMTAITVVYPIILQMTIDEVILGGRYGLVIWISLGFIAVMAAKGAATFFHQYLGDMFGIRSVYRLRKELYAKLQRLPFKYYDSAKTGDLMSRLTADVEGIRFFLSFGFAEAIRFILLVTFSLSVMFSYSVPLTLVTIASLPFLGAVVYRFDKKVHPAFRNIRKSFARLNTKVQENISGMNTVKSLSKEDFEIQNFTHSNDHFRNKNLNASFIMSKFFPLMEFIGNICLVALLSFGGWLVMQNSLKPGELVAFFSLVNYLMWPIMNLGYVINLFSQAKASGERLLEILDAKEEITDSGHAVKNGRLNGDVVFSDVSLQYTKENAEALHGVSFQAERGKTIGLIGATGSGKSSIIQLLSRFYEPTSGRIMIDGKPLEHYSLKMLRSNIGVVPQESFLFSSTIRSNISYGNPDASMEEIIESAKRAQAHDFIMELPNQYDTMLGERGLGLSGGQKQRIAIARAICLNPGILILDDSTSAVDMETEHRIQLALREVMRDRTTFIIAHRISSLKHADEILVLDKGVVKERGTHEQLLEENGLYKRIFDLQYKDQNVLNEPHFAG</sequence>
<evidence type="ECO:0000313" key="12">
    <source>
        <dbReference type="EMBL" id="MDE1451798.1"/>
    </source>
</evidence>
<dbReference type="Proteomes" id="UP001216709">
    <property type="component" value="Unassembled WGS sequence"/>
</dbReference>
<accession>A0A7Z1B0Y6</accession>
<dbReference type="Pfam" id="PF00664">
    <property type="entry name" value="ABC_membrane"/>
    <property type="match status" value="1"/>
</dbReference>
<dbReference type="GO" id="GO:0005524">
    <property type="term" value="F:ATP binding"/>
    <property type="evidence" value="ECO:0007669"/>
    <property type="project" value="UniProtKB-KW"/>
</dbReference>
<dbReference type="Gene3D" id="3.40.50.300">
    <property type="entry name" value="P-loop containing nucleotide triphosphate hydrolases"/>
    <property type="match status" value="1"/>
</dbReference>
<dbReference type="InterPro" id="IPR011527">
    <property type="entry name" value="ABC1_TM_dom"/>
</dbReference>
<name>A0A7Z1B0Y6_9BACI</name>
<dbReference type="PANTHER" id="PTHR43394">
    <property type="entry name" value="ATP-DEPENDENT PERMEASE MDL1, MITOCHONDRIAL"/>
    <property type="match status" value="1"/>
</dbReference>
<feature type="domain" description="ABC transporter" evidence="10">
    <location>
        <begin position="335"/>
        <end position="570"/>
    </location>
</feature>
<feature type="transmembrane region" description="Helical" evidence="9">
    <location>
        <begin position="154"/>
        <end position="176"/>
    </location>
</feature>
<dbReference type="GeneID" id="56671295"/>
<evidence type="ECO:0000256" key="1">
    <source>
        <dbReference type="ARBA" id="ARBA00004651"/>
    </source>
</evidence>
<keyword evidence="6 13" id="KW-0067">ATP-binding</keyword>
<dbReference type="InterPro" id="IPR003439">
    <property type="entry name" value="ABC_transporter-like_ATP-bd"/>
</dbReference>